<dbReference type="RefSeq" id="WP_307229335.1">
    <property type="nucleotide sequence ID" value="NZ_JAUSVF010000001.1"/>
</dbReference>
<sequence length="200" mass="22173">MGELRLSYPACVIAGKMRLTAEDIHILRDHVFVSGVTTSQDAVILLAINSSCTEKCPEWHHYFIETMTGFIVRHCYPQGSMDDWNTDWLIAMISTRGVVNSRIELDLLFHILDVASSIPDSLSIFALEQVRLALTEKSGVWASMRGGPDRQLNKADVQLVCRVMVAIARSRAASLTERETTMLRQIGILSGINGRRAAAA</sequence>
<reference evidence="1 2" key="1">
    <citation type="submission" date="2023-07" db="EMBL/GenBank/DDBJ databases">
        <title>Genomic Encyclopedia of Type Strains, Phase IV (KMG-IV): sequencing the most valuable type-strain genomes for metagenomic binning, comparative biology and taxonomic classification.</title>
        <authorList>
            <person name="Goeker M."/>
        </authorList>
    </citation>
    <scope>NUCLEOTIDE SEQUENCE [LARGE SCALE GENOMIC DNA]</scope>
    <source>
        <strain evidence="1 2">DSM 1112</strain>
    </source>
</reference>
<accession>A0ABU0BPX7</accession>
<dbReference type="Proteomes" id="UP001230207">
    <property type="component" value="Unassembled WGS sequence"/>
</dbReference>
<organism evidence="1 2">
    <name type="scientific">Pararhizobium capsulatum DSM 1112</name>
    <dbReference type="NCBI Taxonomy" id="1121113"/>
    <lineage>
        <taxon>Bacteria</taxon>
        <taxon>Pseudomonadati</taxon>
        <taxon>Pseudomonadota</taxon>
        <taxon>Alphaproteobacteria</taxon>
        <taxon>Hyphomicrobiales</taxon>
        <taxon>Rhizobiaceae</taxon>
        <taxon>Rhizobium/Agrobacterium group</taxon>
        <taxon>Pararhizobium</taxon>
    </lineage>
</organism>
<protein>
    <submittedName>
        <fullName evidence="1">Uncharacterized protein</fullName>
    </submittedName>
</protein>
<comment type="caution">
    <text evidence="1">The sequence shown here is derived from an EMBL/GenBank/DDBJ whole genome shotgun (WGS) entry which is preliminary data.</text>
</comment>
<gene>
    <name evidence="1" type="ORF">QO002_002126</name>
</gene>
<evidence type="ECO:0000313" key="1">
    <source>
        <dbReference type="EMBL" id="MDQ0319988.1"/>
    </source>
</evidence>
<dbReference type="EMBL" id="JAUSVF010000001">
    <property type="protein sequence ID" value="MDQ0319988.1"/>
    <property type="molecule type" value="Genomic_DNA"/>
</dbReference>
<name>A0ABU0BPX7_9HYPH</name>
<proteinExistence type="predicted"/>
<evidence type="ECO:0000313" key="2">
    <source>
        <dbReference type="Proteomes" id="UP001230207"/>
    </source>
</evidence>
<keyword evidence="2" id="KW-1185">Reference proteome</keyword>